<dbReference type="Pfam" id="PF01722">
    <property type="entry name" value="BolA"/>
    <property type="match status" value="1"/>
</dbReference>
<evidence type="ECO:0000256" key="2">
    <source>
        <dbReference type="RuleBase" id="RU003860"/>
    </source>
</evidence>
<reference evidence="6" key="4">
    <citation type="submission" date="2019-12" db="UniProtKB">
        <authorList>
            <consortium name="WormBaseParasite"/>
        </authorList>
    </citation>
    <scope>IDENTIFICATION</scope>
</reference>
<dbReference type="EMBL" id="LN856998">
    <property type="protein sequence ID" value="CRZ25161.1"/>
    <property type="molecule type" value="Genomic_DNA"/>
</dbReference>
<keyword evidence="5" id="KW-1185">Reference proteome</keyword>
<comment type="similarity">
    <text evidence="1 2">Belongs to the BolA/IbaG family.</text>
</comment>
<accession>A0A4E9FVU5</accession>
<dbReference type="RefSeq" id="XP_001901699.1">
    <property type="nucleotide sequence ID" value="XM_001901664.1"/>
</dbReference>
<dbReference type="InterPro" id="IPR002634">
    <property type="entry name" value="BolA"/>
</dbReference>
<evidence type="ECO:0000313" key="5">
    <source>
        <dbReference type="Proteomes" id="UP000006672"/>
    </source>
</evidence>
<dbReference type="CTD" id="6105116"/>
<accession>A0A0H5S9A4</accession>
<protein>
    <submittedName>
        <fullName evidence="3">Bm5013</fullName>
    </submittedName>
    <submittedName>
        <fullName evidence="6">BolA-like protein</fullName>
    </submittedName>
</protein>
<sequence length="121" mass="13954">MLLGRRAIHICVARYGPVKDRIIQRLQMEFKPTHLEVECESQNHADRSDDERHFYVQIASNSFEGLQTIQIHRLVNSCLREELAGQVHALRIDAYATSQFRGDAPTAQPKCAHIHTERFSE</sequence>
<dbReference type="Proteomes" id="UP000006672">
    <property type="component" value="Unassembled WGS sequence"/>
</dbReference>
<dbReference type="KEGG" id="bmy:BM_BM5013"/>
<gene>
    <name evidence="3 6 7" type="ORF">Bm5013</name>
    <name evidence="4" type="ORF">BM_BM5013</name>
    <name evidence="3" type="ORF">BM_Bm5013</name>
</gene>
<dbReference type="SUPFAM" id="SSF82657">
    <property type="entry name" value="BolA-like"/>
    <property type="match status" value="1"/>
</dbReference>
<evidence type="ECO:0000313" key="6">
    <source>
        <dbReference type="WBParaSite" id="Bm5013.1"/>
    </source>
</evidence>
<evidence type="ECO:0000313" key="7">
    <source>
        <dbReference type="WormBase" id="Bm5013"/>
    </source>
</evidence>
<dbReference type="WBParaSite" id="Bm5013.1">
    <property type="protein sequence ID" value="Bm5013.1"/>
    <property type="gene ID" value="WBGene00225274"/>
</dbReference>
<dbReference type="WormBase" id="Bm5013">
    <property type="protein sequence ID" value="BM21592"/>
    <property type="gene ID" value="WBGene00225274"/>
</dbReference>
<evidence type="ECO:0000313" key="3">
    <source>
        <dbReference type="EMBL" id="CRZ25161.1"/>
    </source>
</evidence>
<dbReference type="GO" id="GO:0005739">
    <property type="term" value="C:mitochondrion"/>
    <property type="evidence" value="ECO:0007669"/>
    <property type="project" value="TreeGrafter"/>
</dbReference>
<dbReference type="OrthoDB" id="4983at2759"/>
<dbReference type="PANTHER" id="PTHR46229:SF2">
    <property type="entry name" value="BOLA-LIKE PROTEIN 1"/>
    <property type="match status" value="1"/>
</dbReference>
<dbReference type="FunCoup" id="A0A0H5S9A4">
    <property type="interactions" value="737"/>
</dbReference>
<dbReference type="AlphaFoldDB" id="A0A0H5S9A4"/>
<dbReference type="InterPro" id="IPR036065">
    <property type="entry name" value="BolA-like_sf"/>
</dbReference>
<dbReference type="OMA" id="HICVARY"/>
<dbReference type="InterPro" id="IPR050961">
    <property type="entry name" value="BolA/IbaG_stress_morph_reg"/>
</dbReference>
<dbReference type="STRING" id="6279.A0A0H5S9A4"/>
<dbReference type="Gene3D" id="3.30.300.90">
    <property type="entry name" value="BolA-like"/>
    <property type="match status" value="1"/>
</dbReference>
<dbReference type="EMBL" id="CAAKNF010000195">
    <property type="protein sequence ID" value="VIO98713.1"/>
    <property type="molecule type" value="Genomic_DNA"/>
</dbReference>
<dbReference type="GeneID" id="6105116"/>
<dbReference type="PANTHER" id="PTHR46229">
    <property type="entry name" value="BOLA TRANSCRIPTION REGULATOR"/>
    <property type="match status" value="1"/>
</dbReference>
<name>A0A0H5S9A4_BRUMA</name>
<evidence type="ECO:0000256" key="1">
    <source>
        <dbReference type="ARBA" id="ARBA00005578"/>
    </source>
</evidence>
<reference evidence="3" key="2">
    <citation type="submission" date="2012-12" db="EMBL/GenBank/DDBJ databases">
        <authorList>
            <person name="Gao Y.W."/>
            <person name="Fan S.T."/>
            <person name="Sun H.T."/>
            <person name="Wang Z."/>
            <person name="Gao X.L."/>
            <person name="Li Y.G."/>
            <person name="Wang T.C."/>
            <person name="Zhang K."/>
            <person name="Xu W.W."/>
            <person name="Yu Z.J."/>
            <person name="Xia X.Z."/>
        </authorList>
    </citation>
    <scope>NUCLEOTIDE SEQUENCE</scope>
    <source>
        <strain evidence="3">FR3</strain>
    </source>
</reference>
<organism evidence="3">
    <name type="scientific">Brugia malayi</name>
    <name type="common">Filarial nematode worm</name>
    <dbReference type="NCBI Taxonomy" id="6279"/>
    <lineage>
        <taxon>Eukaryota</taxon>
        <taxon>Metazoa</taxon>
        <taxon>Ecdysozoa</taxon>
        <taxon>Nematoda</taxon>
        <taxon>Chromadorea</taxon>
        <taxon>Rhabditida</taxon>
        <taxon>Spirurina</taxon>
        <taxon>Spiruromorpha</taxon>
        <taxon>Filarioidea</taxon>
        <taxon>Onchocercidae</taxon>
        <taxon>Brugia</taxon>
    </lineage>
</organism>
<reference evidence="4" key="3">
    <citation type="submission" date="2019-04" db="EMBL/GenBank/DDBJ databases">
        <authorList>
            <person name="Howe K."/>
            <person name="Paulini M."/>
            <person name="Williams G."/>
        </authorList>
    </citation>
    <scope>NUCLEOTIDE SEQUENCE [LARGE SCALE GENOMIC DNA]</scope>
    <source>
        <strain evidence="4">FR3</strain>
    </source>
</reference>
<reference evidence="3 5" key="1">
    <citation type="journal article" date="2007" name="Science">
        <title>Draft genome of the filarial nematode parasite Brugia malayi.</title>
        <authorList>
            <person name="Ghedin E."/>
            <person name="Wang S."/>
            <person name="Spiro D."/>
            <person name="Caler E."/>
            <person name="Zhao Q."/>
            <person name="Crabtree J."/>
            <person name="Allen J.E."/>
            <person name="Delcher A.L."/>
            <person name="Guiliano D.B."/>
            <person name="Miranda-Saavedra D."/>
            <person name="Angiuoli S.V."/>
            <person name="Creasy T."/>
            <person name="Amedeo P."/>
            <person name="Haas B."/>
            <person name="El-Sayed N.M."/>
            <person name="Wortman J.R."/>
            <person name="Feldblyum T."/>
            <person name="Tallon L."/>
            <person name="Schatz M."/>
            <person name="Shumway M."/>
            <person name="Koo H."/>
            <person name="Salzberg S.L."/>
            <person name="Schobel S."/>
            <person name="Pertea M."/>
            <person name="Pop M."/>
            <person name="White O."/>
            <person name="Barton G.J."/>
            <person name="Carlow C.K."/>
            <person name="Crawford M.J."/>
            <person name="Daub J."/>
            <person name="Dimmic M.W."/>
            <person name="Estes C.F."/>
            <person name="Foster J.M."/>
            <person name="Ganatra M."/>
            <person name="Gregory W.F."/>
            <person name="Johnson N.M."/>
            <person name="Jin J."/>
            <person name="Komuniecki R."/>
            <person name="Korf I."/>
            <person name="Kumar S."/>
            <person name="Laney S."/>
            <person name="Li B.W."/>
            <person name="Li W."/>
            <person name="Lindblom T.H."/>
            <person name="Lustigman S."/>
            <person name="Ma D."/>
            <person name="Maina C.V."/>
            <person name="Martin D.M."/>
            <person name="McCarter J.P."/>
            <person name="McReynolds L."/>
            <person name="Mitreva M."/>
            <person name="Nutman T.B."/>
            <person name="Parkinson J."/>
            <person name="Peregrin-Alvarez J.M."/>
            <person name="Poole C."/>
            <person name="Ren Q."/>
            <person name="Saunders L."/>
            <person name="Sluder A.E."/>
            <person name="Smith K."/>
            <person name="Stanke M."/>
            <person name="Unnasch T.R."/>
            <person name="Ware J."/>
            <person name="Wei A.D."/>
            <person name="Weil G."/>
            <person name="Williams D.J."/>
            <person name="Zhang Y."/>
            <person name="Williams S.A."/>
            <person name="Fraser-Liggett C."/>
            <person name="Slatko B."/>
            <person name="Blaxter M.L."/>
            <person name="Scott A.L."/>
        </authorList>
    </citation>
    <scope>NUCLEOTIDE SEQUENCE</scope>
    <source>
        <strain evidence="3 5">FR3</strain>
    </source>
</reference>
<evidence type="ECO:0000313" key="4">
    <source>
        <dbReference type="EMBL" id="VIO98713.1"/>
    </source>
</evidence>
<dbReference type="PIRSF" id="PIRSF003113">
    <property type="entry name" value="BolA"/>
    <property type="match status" value="1"/>
</dbReference>
<proteinExistence type="inferred from homology"/>